<evidence type="ECO:0000256" key="13">
    <source>
        <dbReference type="ARBA" id="ARBA00022840"/>
    </source>
</evidence>
<dbReference type="SUPFAM" id="SSF56112">
    <property type="entry name" value="Protein kinase-like (PK-like)"/>
    <property type="match status" value="1"/>
</dbReference>
<comment type="catalytic activity">
    <reaction evidence="16">
        <text>L-threonyl-[protein] + ATP = O-phospho-L-threonyl-[protein] + ADP + H(+)</text>
        <dbReference type="Rhea" id="RHEA:46608"/>
        <dbReference type="Rhea" id="RHEA-COMP:11060"/>
        <dbReference type="Rhea" id="RHEA-COMP:11605"/>
        <dbReference type="ChEBI" id="CHEBI:15378"/>
        <dbReference type="ChEBI" id="CHEBI:30013"/>
        <dbReference type="ChEBI" id="CHEBI:30616"/>
        <dbReference type="ChEBI" id="CHEBI:61977"/>
        <dbReference type="ChEBI" id="CHEBI:456216"/>
        <dbReference type="EC" id="2.7.11.1"/>
    </reaction>
</comment>
<dbReference type="FunFam" id="3.30.200.20:FF:000409">
    <property type="entry name" value="serine/threonine-protein kinase haspin"/>
    <property type="match status" value="1"/>
</dbReference>
<evidence type="ECO:0000256" key="14">
    <source>
        <dbReference type="ARBA" id="ARBA00023212"/>
    </source>
</evidence>
<evidence type="ECO:0000256" key="12">
    <source>
        <dbReference type="ARBA" id="ARBA00022777"/>
    </source>
</evidence>
<protein>
    <recommendedName>
        <fullName evidence="5">non-specific serine/threonine protein kinase</fullName>
        <ecNumber evidence="5">2.7.11.1</ecNumber>
    </recommendedName>
</protein>
<proteinExistence type="predicted"/>
<dbReference type="InterPro" id="IPR000719">
    <property type="entry name" value="Prot_kinase_dom"/>
</dbReference>
<evidence type="ECO:0000256" key="6">
    <source>
        <dbReference type="ARBA" id="ARBA00022454"/>
    </source>
</evidence>
<feature type="domain" description="Protein kinase" evidence="19">
    <location>
        <begin position="256"/>
        <end position="567"/>
    </location>
</feature>
<sequence>MDDTLPDDAWKDSFDKLLDRRPELRELNIIKKQVRASFNIDSSVENSNPDLLHISESSLHNPNFLDVGGDRFVNLKRKNGNSISTPCVKRVSTNLFHCALSPITSMKLDGLQTELVPKLSNNVKAEGRAIKHVCFEISSLENSDIQIVDDPIKNIDPQEEATGKRSRSSLVLQPGKWRKSLHTWRRTFQTDVVAPTVKVSSPRKRTTAEITRISGRKSTYLNESINLVISHEKEVLRYCEQRRPIRFDSAYAAVKMLDTCKIGEGVYGEVFKYMPKSNPSTTVVLKVIPIEGAELVNGEVQKTYEQILPEIIISQEMSNLRTNANNSTTGYVNIYNVALVMGKYPQHLLKLWEEYDTKKESENDHPEMFGNNQLFIVLELNFAGSDMSEFTFVNAEQSYYALQQIIFTLAVGEEAFQFEHRDLHWGNILIEETDKKHIDYKLNGKDLSLPTKGIRITIIDYTLSRVTVGDCCHYNDLSTDEELFTASGDYQYDIYCMMRDELNNDWSAYAPKTNVMWLSYVVAKLIDGVKYKNPKSQIHRTNLTKLKAFHKAVLRFSSASECANSFN</sequence>
<comment type="cofactor">
    <cofactor evidence="1">
        <name>Mg(2+)</name>
        <dbReference type="ChEBI" id="CHEBI:18420"/>
    </cofactor>
</comment>
<evidence type="ECO:0000259" key="19">
    <source>
        <dbReference type="PROSITE" id="PS50011"/>
    </source>
</evidence>
<dbReference type="OrthoDB" id="21018at2759"/>
<evidence type="ECO:0000256" key="15">
    <source>
        <dbReference type="ARBA" id="ARBA00023242"/>
    </source>
</evidence>
<dbReference type="PROSITE" id="PS00107">
    <property type="entry name" value="PROTEIN_KINASE_ATP"/>
    <property type="match status" value="1"/>
</dbReference>
<dbReference type="AlphaFoldDB" id="A0A6P8XQI3"/>
<organism evidence="20 21">
    <name type="scientific">Drosophila albomicans</name>
    <name type="common">Fruit fly</name>
    <dbReference type="NCBI Taxonomy" id="7291"/>
    <lineage>
        <taxon>Eukaryota</taxon>
        <taxon>Metazoa</taxon>
        <taxon>Ecdysozoa</taxon>
        <taxon>Arthropoda</taxon>
        <taxon>Hexapoda</taxon>
        <taxon>Insecta</taxon>
        <taxon>Pterygota</taxon>
        <taxon>Neoptera</taxon>
        <taxon>Endopterygota</taxon>
        <taxon>Diptera</taxon>
        <taxon>Brachycera</taxon>
        <taxon>Muscomorpha</taxon>
        <taxon>Ephydroidea</taxon>
        <taxon>Drosophilidae</taxon>
        <taxon>Drosophila</taxon>
    </lineage>
</organism>
<evidence type="ECO:0000256" key="1">
    <source>
        <dbReference type="ARBA" id="ARBA00001946"/>
    </source>
</evidence>
<dbReference type="SMART" id="SM01331">
    <property type="entry name" value="DUF3635"/>
    <property type="match status" value="1"/>
</dbReference>
<dbReference type="GO" id="GO:0000278">
    <property type="term" value="P:mitotic cell cycle"/>
    <property type="evidence" value="ECO:0007669"/>
    <property type="project" value="TreeGrafter"/>
</dbReference>
<dbReference type="PANTHER" id="PTHR24419">
    <property type="entry name" value="INTERLEUKIN-1 RECEPTOR-ASSOCIATED KINASE"/>
    <property type="match status" value="1"/>
</dbReference>
<evidence type="ECO:0000256" key="4">
    <source>
        <dbReference type="ARBA" id="ARBA00004286"/>
    </source>
</evidence>
<evidence type="ECO:0000256" key="9">
    <source>
        <dbReference type="ARBA" id="ARBA00022553"/>
    </source>
</evidence>
<dbReference type="InterPro" id="IPR017441">
    <property type="entry name" value="Protein_kinase_ATP_BS"/>
</dbReference>
<evidence type="ECO:0000256" key="2">
    <source>
        <dbReference type="ARBA" id="ARBA00004123"/>
    </source>
</evidence>
<evidence type="ECO:0000256" key="18">
    <source>
        <dbReference type="PROSITE-ProRule" id="PRU10141"/>
    </source>
</evidence>
<keyword evidence="7" id="KW-0963">Cytoplasm</keyword>
<dbReference type="GO" id="GO:0005634">
    <property type="term" value="C:nucleus"/>
    <property type="evidence" value="ECO:0007669"/>
    <property type="project" value="UniProtKB-SubCell"/>
</dbReference>
<dbReference type="GO" id="GO:0010564">
    <property type="term" value="P:regulation of cell cycle process"/>
    <property type="evidence" value="ECO:0007669"/>
    <property type="project" value="UniProtKB-ARBA"/>
</dbReference>
<dbReference type="GO" id="GO:0005524">
    <property type="term" value="F:ATP binding"/>
    <property type="evidence" value="ECO:0007669"/>
    <property type="project" value="UniProtKB-UniRule"/>
</dbReference>
<evidence type="ECO:0000256" key="7">
    <source>
        <dbReference type="ARBA" id="ARBA00022490"/>
    </source>
</evidence>
<keyword evidence="8" id="KW-0723">Serine/threonine-protein kinase</keyword>
<dbReference type="GO" id="GO:0005819">
    <property type="term" value="C:spindle"/>
    <property type="evidence" value="ECO:0007669"/>
    <property type="project" value="UniProtKB-SubCell"/>
</dbReference>
<evidence type="ECO:0000313" key="20">
    <source>
        <dbReference type="Proteomes" id="UP000515160"/>
    </source>
</evidence>
<keyword evidence="13 18" id="KW-0067">ATP-binding</keyword>
<gene>
    <name evidence="21" type="primary">LOC117565434</name>
</gene>
<dbReference type="EC" id="2.7.11.1" evidence="5"/>
<evidence type="ECO:0000256" key="17">
    <source>
        <dbReference type="ARBA" id="ARBA00048679"/>
    </source>
</evidence>
<keyword evidence="6" id="KW-0158">Chromosome</keyword>
<feature type="binding site" evidence="18">
    <location>
        <position position="286"/>
    </location>
    <ligand>
        <name>ATP</name>
        <dbReference type="ChEBI" id="CHEBI:30616"/>
    </ligand>
</feature>
<evidence type="ECO:0000256" key="5">
    <source>
        <dbReference type="ARBA" id="ARBA00012513"/>
    </source>
</evidence>
<evidence type="ECO:0000256" key="11">
    <source>
        <dbReference type="ARBA" id="ARBA00022741"/>
    </source>
</evidence>
<keyword evidence="20" id="KW-1185">Reference proteome</keyword>
<reference evidence="21" key="1">
    <citation type="submission" date="2025-08" db="UniProtKB">
        <authorList>
            <consortium name="RefSeq"/>
        </authorList>
    </citation>
    <scope>IDENTIFICATION</scope>
    <source>
        <strain evidence="21">15112-1751.03</strain>
        <tissue evidence="21">Whole Adult</tissue>
    </source>
</reference>
<dbReference type="GO" id="GO:0035556">
    <property type="term" value="P:intracellular signal transduction"/>
    <property type="evidence" value="ECO:0007669"/>
    <property type="project" value="TreeGrafter"/>
</dbReference>
<keyword evidence="14" id="KW-0206">Cytoskeleton</keyword>
<accession>A0A6P8XQI3</accession>
<dbReference type="RefSeq" id="XP_034100412.2">
    <property type="nucleotide sequence ID" value="XM_034244521.2"/>
</dbReference>
<dbReference type="InterPro" id="IPR011009">
    <property type="entry name" value="Kinase-like_dom_sf"/>
</dbReference>
<keyword evidence="15" id="KW-0539">Nucleus</keyword>
<name>A0A6P8XQI3_DROAB</name>
<comment type="subcellular location">
    <subcellularLocation>
        <location evidence="4">Chromosome</location>
    </subcellularLocation>
    <subcellularLocation>
        <location evidence="3">Cytoplasm</location>
        <location evidence="3">Cytoskeleton</location>
        <location evidence="3">Spindle</location>
    </subcellularLocation>
    <subcellularLocation>
        <location evidence="2">Nucleus</location>
    </subcellularLocation>
</comment>
<dbReference type="CTD" id="83903"/>
<keyword evidence="9" id="KW-0597">Phosphoprotein</keyword>
<evidence type="ECO:0000256" key="8">
    <source>
        <dbReference type="ARBA" id="ARBA00022527"/>
    </source>
</evidence>
<comment type="catalytic activity">
    <reaction evidence="17">
        <text>L-seryl-[protein] + ATP = O-phospho-L-seryl-[protein] + ADP + H(+)</text>
        <dbReference type="Rhea" id="RHEA:17989"/>
        <dbReference type="Rhea" id="RHEA-COMP:9863"/>
        <dbReference type="Rhea" id="RHEA-COMP:11604"/>
        <dbReference type="ChEBI" id="CHEBI:15378"/>
        <dbReference type="ChEBI" id="CHEBI:29999"/>
        <dbReference type="ChEBI" id="CHEBI:30616"/>
        <dbReference type="ChEBI" id="CHEBI:83421"/>
        <dbReference type="ChEBI" id="CHEBI:456216"/>
        <dbReference type="EC" id="2.7.11.1"/>
    </reaction>
</comment>
<evidence type="ECO:0000313" key="21">
    <source>
        <dbReference type="RefSeq" id="XP_034100412.2"/>
    </source>
</evidence>
<keyword evidence="12 21" id="KW-0418">Kinase</keyword>
<dbReference type="FunFam" id="1.10.510.10:FF:000401">
    <property type="entry name" value="serine/threonine-protein kinase haspin"/>
    <property type="match status" value="1"/>
</dbReference>
<dbReference type="InterPro" id="IPR024604">
    <property type="entry name" value="GSG2_C"/>
</dbReference>
<evidence type="ECO:0000256" key="3">
    <source>
        <dbReference type="ARBA" id="ARBA00004186"/>
    </source>
</evidence>
<dbReference type="PROSITE" id="PS50011">
    <property type="entry name" value="PROTEIN_KINASE_DOM"/>
    <property type="match status" value="1"/>
</dbReference>
<dbReference type="GeneID" id="117565434"/>
<dbReference type="GO" id="GO:0072354">
    <property type="term" value="F:histone H3T3 kinase activity"/>
    <property type="evidence" value="ECO:0007669"/>
    <property type="project" value="TreeGrafter"/>
</dbReference>
<evidence type="ECO:0000256" key="16">
    <source>
        <dbReference type="ARBA" id="ARBA00047899"/>
    </source>
</evidence>
<keyword evidence="11 18" id="KW-0547">Nucleotide-binding</keyword>
<keyword evidence="10" id="KW-0808">Transferase</keyword>
<dbReference type="Pfam" id="PF12330">
    <property type="entry name" value="Haspin_kinase"/>
    <property type="match status" value="1"/>
</dbReference>
<dbReference type="GO" id="GO:0005694">
    <property type="term" value="C:chromosome"/>
    <property type="evidence" value="ECO:0007669"/>
    <property type="project" value="UniProtKB-SubCell"/>
</dbReference>
<dbReference type="GO" id="GO:0005737">
    <property type="term" value="C:cytoplasm"/>
    <property type="evidence" value="ECO:0007669"/>
    <property type="project" value="TreeGrafter"/>
</dbReference>
<evidence type="ECO:0000256" key="10">
    <source>
        <dbReference type="ARBA" id="ARBA00022679"/>
    </source>
</evidence>
<dbReference type="Proteomes" id="UP000515160">
    <property type="component" value="Chromosome 2L"/>
</dbReference>
<dbReference type="Gene3D" id="3.30.200.20">
    <property type="entry name" value="Phosphorylase Kinase, domain 1"/>
    <property type="match status" value="1"/>
</dbReference>
<dbReference type="PANTHER" id="PTHR24419:SF18">
    <property type="entry name" value="SERINE_THREONINE-PROTEIN KINASE HASPIN"/>
    <property type="match status" value="1"/>
</dbReference>
<dbReference type="Gene3D" id="1.10.510.10">
    <property type="entry name" value="Transferase(Phosphotransferase) domain 1"/>
    <property type="match status" value="1"/>
</dbReference>